<evidence type="ECO:0000313" key="2">
    <source>
        <dbReference type="EMBL" id="TDB65258.1"/>
    </source>
</evidence>
<accession>A0A4R4KBS7</accession>
<evidence type="ECO:0000256" key="1">
    <source>
        <dbReference type="SAM" id="SignalP"/>
    </source>
</evidence>
<keyword evidence="3" id="KW-1185">Reference proteome</keyword>
<feature type="chain" id="PRO_5020589052" description="T9SS type A sorting domain-containing protein" evidence="1">
    <location>
        <begin position="27"/>
        <end position="132"/>
    </location>
</feature>
<evidence type="ECO:0000313" key="3">
    <source>
        <dbReference type="Proteomes" id="UP000295706"/>
    </source>
</evidence>
<proteinExistence type="predicted"/>
<evidence type="ECO:0008006" key="4">
    <source>
        <dbReference type="Google" id="ProtNLM"/>
    </source>
</evidence>
<dbReference type="Proteomes" id="UP000295706">
    <property type="component" value="Unassembled WGS sequence"/>
</dbReference>
<comment type="caution">
    <text evidence="2">The sequence shown here is derived from an EMBL/GenBank/DDBJ whole genome shotgun (WGS) entry which is preliminary data.</text>
</comment>
<keyword evidence="1" id="KW-0732">Signal</keyword>
<name>A0A4R4KBS7_9BACT</name>
<dbReference type="OrthoDB" id="955414at2"/>
<feature type="signal peptide" evidence="1">
    <location>
        <begin position="1"/>
        <end position="26"/>
    </location>
</feature>
<protein>
    <recommendedName>
        <fullName evidence="4">T9SS type A sorting domain-containing protein</fullName>
    </recommendedName>
</protein>
<gene>
    <name evidence="2" type="ORF">EZE20_11170</name>
</gene>
<organism evidence="2 3">
    <name type="scientific">Arundinibacter roseus</name>
    <dbReference type="NCBI Taxonomy" id="2070510"/>
    <lineage>
        <taxon>Bacteria</taxon>
        <taxon>Pseudomonadati</taxon>
        <taxon>Bacteroidota</taxon>
        <taxon>Cytophagia</taxon>
        <taxon>Cytophagales</taxon>
        <taxon>Spirosomataceae</taxon>
        <taxon>Arundinibacter</taxon>
    </lineage>
</organism>
<sequence length="132" mass="14765">MKTINYFSKAALLGLLAVLFASPLAAQSTDVSDKTAHATPQTHLHVTQSKPMQFRVSYINPNANKIIVRILDAQDVILFNETSSIESNYVKFFDLSPLLDGTYTFEILDGKEKHSQSFDIMTQTRRLVSAIN</sequence>
<reference evidence="2 3" key="1">
    <citation type="submission" date="2019-02" db="EMBL/GenBank/DDBJ databases">
        <title>Arundinibacter roseus gen. nov., sp. nov., a new member of the family Cytophagaceae.</title>
        <authorList>
            <person name="Szuroczki S."/>
            <person name="Khayer B."/>
            <person name="Sproer C."/>
            <person name="Toumi M."/>
            <person name="Szabo A."/>
            <person name="Felfoldi T."/>
            <person name="Schumann P."/>
            <person name="Toth E."/>
        </authorList>
    </citation>
    <scope>NUCLEOTIDE SEQUENCE [LARGE SCALE GENOMIC DNA]</scope>
    <source>
        <strain evidence="2 3">DMA-k-7a</strain>
    </source>
</reference>
<dbReference type="AlphaFoldDB" id="A0A4R4KBS7"/>
<dbReference type="RefSeq" id="WP_132117554.1">
    <property type="nucleotide sequence ID" value="NZ_SMJU01000006.1"/>
</dbReference>
<dbReference type="EMBL" id="SMJU01000006">
    <property type="protein sequence ID" value="TDB65258.1"/>
    <property type="molecule type" value="Genomic_DNA"/>
</dbReference>